<dbReference type="InterPro" id="IPR001789">
    <property type="entry name" value="Sig_transdc_resp-reg_receiver"/>
</dbReference>
<dbReference type="InterPro" id="IPR036388">
    <property type="entry name" value="WH-like_DNA-bd_sf"/>
</dbReference>
<dbReference type="FunFam" id="3.40.50.2300:FF:000001">
    <property type="entry name" value="DNA-binding response regulator PhoB"/>
    <property type="match status" value="1"/>
</dbReference>
<dbReference type="InterPro" id="IPR016032">
    <property type="entry name" value="Sig_transdc_resp-reg_C-effctor"/>
</dbReference>
<keyword evidence="3" id="KW-0902">Two-component regulatory system</keyword>
<dbReference type="Pfam" id="PF00486">
    <property type="entry name" value="Trans_reg_C"/>
    <property type="match status" value="1"/>
</dbReference>
<dbReference type="GO" id="GO:0000156">
    <property type="term" value="F:phosphorelay response regulator activity"/>
    <property type="evidence" value="ECO:0007669"/>
    <property type="project" value="TreeGrafter"/>
</dbReference>
<protein>
    <recommendedName>
        <fullName evidence="1">Phosphate regulon transcriptional regulatory protein PhoB</fullName>
    </recommendedName>
</protein>
<keyword evidence="2 8" id="KW-0597">Phosphoprotein</keyword>
<dbReference type="SUPFAM" id="SSF46894">
    <property type="entry name" value="C-terminal effector domain of the bipartite response regulators"/>
    <property type="match status" value="1"/>
</dbReference>
<gene>
    <name evidence="12" type="ORF">LX73_1466</name>
</gene>
<dbReference type="SMART" id="SM00448">
    <property type="entry name" value="REC"/>
    <property type="match status" value="1"/>
</dbReference>
<reference evidence="12 13" key="1">
    <citation type="submission" date="2019-07" db="EMBL/GenBank/DDBJ databases">
        <title>Genomic Encyclopedia of Archaeal and Bacterial Type Strains, Phase II (KMG-II): from individual species to whole genera.</title>
        <authorList>
            <person name="Goeker M."/>
        </authorList>
    </citation>
    <scope>NUCLEOTIDE SEQUENCE [LARGE SCALE GENOMIC DNA]</scope>
    <source>
        <strain evidence="12 13">DSM 21935</strain>
    </source>
</reference>
<dbReference type="GO" id="GO:0032993">
    <property type="term" value="C:protein-DNA complex"/>
    <property type="evidence" value="ECO:0007669"/>
    <property type="project" value="TreeGrafter"/>
</dbReference>
<feature type="domain" description="OmpR/PhoB-type" evidence="11">
    <location>
        <begin position="132"/>
        <end position="226"/>
    </location>
</feature>
<name>A0A5D3YJT1_9BACT</name>
<dbReference type="RefSeq" id="WP_148898806.1">
    <property type="nucleotide sequence ID" value="NZ_VNHY01000002.1"/>
</dbReference>
<dbReference type="PROSITE" id="PS50110">
    <property type="entry name" value="RESPONSE_REGULATORY"/>
    <property type="match status" value="1"/>
</dbReference>
<dbReference type="FunFam" id="1.10.10.10:FF:000018">
    <property type="entry name" value="DNA-binding response regulator ResD"/>
    <property type="match status" value="1"/>
</dbReference>
<dbReference type="Pfam" id="PF00072">
    <property type="entry name" value="Response_reg"/>
    <property type="match status" value="1"/>
</dbReference>
<proteinExistence type="predicted"/>
<keyword evidence="5 9" id="KW-0238">DNA-binding</keyword>
<comment type="caution">
    <text evidence="12">The sequence shown here is derived from an EMBL/GenBank/DDBJ whole genome shotgun (WGS) entry which is preliminary data.</text>
</comment>
<evidence type="ECO:0000313" key="12">
    <source>
        <dbReference type="EMBL" id="TYP93755.1"/>
    </source>
</evidence>
<feature type="DNA-binding region" description="OmpR/PhoB-type" evidence="9">
    <location>
        <begin position="132"/>
        <end position="226"/>
    </location>
</feature>
<dbReference type="SUPFAM" id="SSF52172">
    <property type="entry name" value="CheY-like"/>
    <property type="match status" value="1"/>
</dbReference>
<feature type="modified residue" description="4-aspartylphosphate" evidence="8">
    <location>
        <position position="55"/>
    </location>
</feature>
<evidence type="ECO:0000256" key="3">
    <source>
        <dbReference type="ARBA" id="ARBA00023012"/>
    </source>
</evidence>
<dbReference type="CDD" id="cd00383">
    <property type="entry name" value="trans_reg_C"/>
    <property type="match status" value="1"/>
</dbReference>
<dbReference type="InterPro" id="IPR011006">
    <property type="entry name" value="CheY-like_superfamily"/>
</dbReference>
<evidence type="ECO:0000256" key="8">
    <source>
        <dbReference type="PROSITE-ProRule" id="PRU00169"/>
    </source>
</evidence>
<dbReference type="GO" id="GO:0006355">
    <property type="term" value="P:regulation of DNA-templated transcription"/>
    <property type="evidence" value="ECO:0007669"/>
    <property type="project" value="InterPro"/>
</dbReference>
<dbReference type="PANTHER" id="PTHR48111:SF40">
    <property type="entry name" value="PHOSPHATE REGULON TRANSCRIPTIONAL REGULATORY PROTEIN PHOB"/>
    <property type="match status" value="1"/>
</dbReference>
<evidence type="ECO:0000256" key="6">
    <source>
        <dbReference type="ARBA" id="ARBA00023163"/>
    </source>
</evidence>
<dbReference type="Gene3D" id="3.40.50.2300">
    <property type="match status" value="1"/>
</dbReference>
<dbReference type="PROSITE" id="PS51755">
    <property type="entry name" value="OMPR_PHOB"/>
    <property type="match status" value="1"/>
</dbReference>
<dbReference type="InterPro" id="IPR039420">
    <property type="entry name" value="WalR-like"/>
</dbReference>
<keyword evidence="6" id="KW-0804">Transcription</keyword>
<evidence type="ECO:0000256" key="7">
    <source>
        <dbReference type="ARBA" id="ARBA00024735"/>
    </source>
</evidence>
<dbReference type="InterPro" id="IPR001867">
    <property type="entry name" value="OmpR/PhoB-type_DNA-bd"/>
</dbReference>
<dbReference type="GO" id="GO:0000976">
    <property type="term" value="F:transcription cis-regulatory region binding"/>
    <property type="evidence" value="ECO:0007669"/>
    <property type="project" value="TreeGrafter"/>
</dbReference>
<dbReference type="SMART" id="SM00862">
    <property type="entry name" value="Trans_reg_C"/>
    <property type="match status" value="1"/>
</dbReference>
<evidence type="ECO:0000313" key="13">
    <source>
        <dbReference type="Proteomes" id="UP000324595"/>
    </source>
</evidence>
<accession>A0A5D3YJT1</accession>
<evidence type="ECO:0000259" key="11">
    <source>
        <dbReference type="PROSITE" id="PS51755"/>
    </source>
</evidence>
<dbReference type="EMBL" id="VNHY01000002">
    <property type="protein sequence ID" value="TYP93755.1"/>
    <property type="molecule type" value="Genomic_DNA"/>
</dbReference>
<dbReference type="OrthoDB" id="9790442at2"/>
<dbReference type="AlphaFoldDB" id="A0A5D3YJT1"/>
<dbReference type="GO" id="GO:0005829">
    <property type="term" value="C:cytosol"/>
    <property type="evidence" value="ECO:0007669"/>
    <property type="project" value="TreeGrafter"/>
</dbReference>
<keyword evidence="4" id="KW-0805">Transcription regulation</keyword>
<evidence type="ECO:0000256" key="4">
    <source>
        <dbReference type="ARBA" id="ARBA00023015"/>
    </source>
</evidence>
<dbReference type="PANTHER" id="PTHR48111">
    <property type="entry name" value="REGULATOR OF RPOS"/>
    <property type="match status" value="1"/>
</dbReference>
<evidence type="ECO:0000256" key="9">
    <source>
        <dbReference type="PROSITE-ProRule" id="PRU01091"/>
    </source>
</evidence>
<keyword evidence="13" id="KW-1185">Reference proteome</keyword>
<evidence type="ECO:0000256" key="2">
    <source>
        <dbReference type="ARBA" id="ARBA00022553"/>
    </source>
</evidence>
<evidence type="ECO:0000259" key="10">
    <source>
        <dbReference type="PROSITE" id="PS50110"/>
    </source>
</evidence>
<dbReference type="Gene3D" id="1.10.10.10">
    <property type="entry name" value="Winged helix-like DNA-binding domain superfamily/Winged helix DNA-binding domain"/>
    <property type="match status" value="1"/>
</dbReference>
<sequence length="226" mass="26447">MPDQQTILVVDDEQDLLDLIEYNLNKEGFDVLKAEDGKEGIEMARKHNPNLMLLDIMMPKMDGMEVVERMRDDAQLKHTPIIFLTARGDEKTEIEGLDKGGDDYITKPISTTKLISRIKAVLRRFEETEEMTNKIDVHDIIIDKDRYIVTQGEEEYQLPRKEFELLYFLASRKGKVMDRQTLLNHVWGDNVYVVDRTVDVHVRKIREKLGKEYIETVKGVGYRFKE</sequence>
<evidence type="ECO:0000256" key="5">
    <source>
        <dbReference type="ARBA" id="ARBA00023125"/>
    </source>
</evidence>
<organism evidence="12 13">
    <name type="scientific">Fodinibius salinus</name>
    <dbReference type="NCBI Taxonomy" id="860790"/>
    <lineage>
        <taxon>Bacteria</taxon>
        <taxon>Pseudomonadati</taxon>
        <taxon>Balneolota</taxon>
        <taxon>Balneolia</taxon>
        <taxon>Balneolales</taxon>
        <taxon>Balneolaceae</taxon>
        <taxon>Fodinibius</taxon>
    </lineage>
</organism>
<evidence type="ECO:0000256" key="1">
    <source>
        <dbReference type="ARBA" id="ARBA00013332"/>
    </source>
</evidence>
<feature type="domain" description="Response regulatory" evidence="10">
    <location>
        <begin position="6"/>
        <end position="122"/>
    </location>
</feature>
<dbReference type="Proteomes" id="UP000324595">
    <property type="component" value="Unassembled WGS sequence"/>
</dbReference>
<comment type="function">
    <text evidence="7">This protein is a positive regulator for the phosphate regulon. Transcription of this operon is positively regulated by PhoB and PhoR when phosphate is limited.</text>
</comment>